<dbReference type="InterPro" id="IPR052906">
    <property type="entry name" value="Type_IV_Methyl-Rstrct_Enzyme"/>
</dbReference>
<organism evidence="2 5">
    <name type="scientific">Acidovorax delafieldii</name>
    <name type="common">Pseudomonas delafieldii</name>
    <dbReference type="NCBI Taxonomy" id="47920"/>
    <lineage>
        <taxon>Bacteria</taxon>
        <taxon>Pseudomonadati</taxon>
        <taxon>Pseudomonadota</taxon>
        <taxon>Betaproteobacteria</taxon>
        <taxon>Burkholderiales</taxon>
        <taxon>Comamonadaceae</taxon>
        <taxon>Acidovorax</taxon>
    </lineage>
</organism>
<protein>
    <submittedName>
        <fullName evidence="2">Restriction system protein</fullName>
    </submittedName>
</protein>
<proteinExistence type="predicted"/>
<dbReference type="GO" id="GO:0043590">
    <property type="term" value="C:bacterial nucleoid"/>
    <property type="evidence" value="ECO:0007669"/>
    <property type="project" value="TreeGrafter"/>
</dbReference>
<dbReference type="SUPFAM" id="SSF52980">
    <property type="entry name" value="Restriction endonuclease-like"/>
    <property type="match status" value="1"/>
</dbReference>
<evidence type="ECO:0000313" key="2">
    <source>
        <dbReference type="EMBL" id="MDR6765069.1"/>
    </source>
</evidence>
<dbReference type="PANTHER" id="PTHR30015">
    <property type="entry name" value="MRR RESTRICTION SYSTEM PROTEIN"/>
    <property type="match status" value="1"/>
</dbReference>
<gene>
    <name evidence="2" type="ORF">J2W88_000327</name>
    <name evidence="3" type="ORF">J2W93_000327</name>
</gene>
<evidence type="ECO:0000313" key="3">
    <source>
        <dbReference type="EMBL" id="MDR6835506.1"/>
    </source>
</evidence>
<dbReference type="InterPro" id="IPR016984">
    <property type="entry name" value="UCP031853"/>
</dbReference>
<feature type="domain" description="Restriction endonuclease type IV Mrr" evidence="1">
    <location>
        <begin position="200"/>
        <end position="312"/>
    </location>
</feature>
<keyword evidence="4" id="KW-1185">Reference proteome</keyword>
<dbReference type="PANTHER" id="PTHR30015:SF7">
    <property type="entry name" value="TYPE IV METHYL-DIRECTED RESTRICTION ENZYME ECOKMRR"/>
    <property type="match status" value="1"/>
</dbReference>
<dbReference type="EMBL" id="JAVDTS010000001">
    <property type="protein sequence ID" value="MDR6835506.1"/>
    <property type="molecule type" value="Genomic_DNA"/>
</dbReference>
<evidence type="ECO:0000259" key="1">
    <source>
        <dbReference type="Pfam" id="PF04471"/>
    </source>
</evidence>
<dbReference type="AlphaFoldDB" id="A0AAJ2BTC1"/>
<evidence type="ECO:0000313" key="4">
    <source>
        <dbReference type="Proteomes" id="UP001249076"/>
    </source>
</evidence>
<dbReference type="Proteomes" id="UP001249076">
    <property type="component" value="Unassembled WGS sequence"/>
</dbReference>
<accession>A0AAJ2BTC1</accession>
<reference evidence="2 4" key="1">
    <citation type="submission" date="2023-07" db="EMBL/GenBank/DDBJ databases">
        <title>Sorghum-associated microbial communities from plants grown in Nebraska, USA.</title>
        <authorList>
            <person name="Schachtman D."/>
        </authorList>
    </citation>
    <scope>NUCLEOTIDE SEQUENCE</scope>
    <source>
        <strain evidence="3 4">BE105</strain>
        <strain evidence="2">BE69</strain>
    </source>
</reference>
<comment type="caution">
    <text evidence="2">The sequence shown here is derived from an EMBL/GenBank/DDBJ whole genome shotgun (WGS) entry which is preliminary data.</text>
</comment>
<dbReference type="InterPro" id="IPR007560">
    <property type="entry name" value="Restrct_endonuc_IV_Mrr"/>
</dbReference>
<dbReference type="RefSeq" id="WP_310045833.1">
    <property type="nucleotide sequence ID" value="NZ_JAVDTL010000001.1"/>
</dbReference>
<dbReference type="Proteomes" id="UP001253458">
    <property type="component" value="Unassembled WGS sequence"/>
</dbReference>
<dbReference type="PIRSF" id="PIRSF031853">
    <property type="entry name" value="UPC031853"/>
    <property type="match status" value="1"/>
</dbReference>
<evidence type="ECO:0000313" key="5">
    <source>
        <dbReference type="Proteomes" id="UP001253458"/>
    </source>
</evidence>
<name>A0AAJ2BTC1_ACIDE</name>
<dbReference type="InterPro" id="IPR011335">
    <property type="entry name" value="Restrct_endonuc-II-like"/>
</dbReference>
<dbReference type="InterPro" id="IPR011856">
    <property type="entry name" value="tRNA_endonuc-like_dom_sf"/>
</dbReference>
<dbReference type="GO" id="GO:0009307">
    <property type="term" value="P:DNA restriction-modification system"/>
    <property type="evidence" value="ECO:0007669"/>
    <property type="project" value="InterPro"/>
</dbReference>
<dbReference type="Gene3D" id="3.40.1350.10">
    <property type="match status" value="1"/>
</dbReference>
<sequence>MNAATPVYWMVRAGEGGFRFEEFQSQSQVTISWHEMGNLSTLNLRTDFQKVAAAAYPNVSAGTLSSYAGQTFRFVREMKTGDYVVTYNPSERIYLLGTVAGEYEYTPSVHNEHPNRRRVQWRGKVARDDLSVAARGSLGSISTLFQIPIDVGQELERLAAQPAGSHATPVAPLAAPADEVSNQYKDIQNQALEFIKDRVNALDWSDMQELVAGLLRAMGYKTRISPSGSDRGKDIVASRDGLGFEDPRIVVEVKHRAAAMGSQEIRSFLGGPHERDKGLYVSTGGFTKDARYEAERGRIPVTLMDLDDLVKALLEHYEQADSQTQRLVPLRKLYWPA</sequence>
<dbReference type="GO" id="GO:0015666">
    <property type="term" value="F:restriction endodeoxyribonuclease activity"/>
    <property type="evidence" value="ECO:0007669"/>
    <property type="project" value="TreeGrafter"/>
</dbReference>
<dbReference type="GO" id="GO:0003677">
    <property type="term" value="F:DNA binding"/>
    <property type="evidence" value="ECO:0007669"/>
    <property type="project" value="InterPro"/>
</dbReference>
<dbReference type="EMBL" id="JAVDTL010000001">
    <property type="protein sequence ID" value="MDR6765069.1"/>
    <property type="molecule type" value="Genomic_DNA"/>
</dbReference>
<dbReference type="Pfam" id="PF04471">
    <property type="entry name" value="Mrr_cat"/>
    <property type="match status" value="1"/>
</dbReference>